<feature type="signal peptide" evidence="1">
    <location>
        <begin position="1"/>
        <end position="22"/>
    </location>
</feature>
<sequence>MTKAKKHFFFTILLLTSFLLNAQESLKSIEEDYYDFLSLTGVVKRPTLGYRTLSDSVWNFKDVESFEENEDGTFTKVRTPGEESAKHLWKNNNLGTTYTLWEPAATADNWFTRGLKQGITARIYGPEWFNSYNSAAPYGQNDGGLWQGRGYNTALTAGLRLEGYGFELTFKPQISWSQNKEFEYIQPNYSGEAFKDKADTYGYYGVRSIDAPQRFGDTSFWNYDWGDTELRYSWKTFTVGFGTQAIWLGPAKLNPIIHSNNAASYPKIDFGLRKTNLIMPYFGWDLGSIEFRGWWGKLSESDWFDNDDKNNHNLISGFSINYEFPYIFKGLSFGFNRIMLSKWNNINPYSLFRIYIPNMDGNSDSADQRFSATVSYLLPKIGMEVYFEWARNDFSPNIDYIIRYPFHTQAWSIGAQKTFHFSNHYSIKLLLEVSFLENSADYDRLIDWYTTFYCHGEILQGHTNRGQWLGAGIGTGGNSQYLGIEFLYPSGSFTLFVQRRNPDLDYTMYIDSRKQSEDYSNKKWTAEANIRANFDFGMNYTFFATQDLIMKLNFVFNDEHNPLNYNPYYGKHSSHRLNFVFGLNIHYIF</sequence>
<reference evidence="2 3" key="1">
    <citation type="submission" date="2016-10" db="EMBL/GenBank/DDBJ databases">
        <authorList>
            <person name="de Groot N.N."/>
        </authorList>
    </citation>
    <scope>NUCLEOTIDE SEQUENCE [LARGE SCALE GENOMIC DNA]</scope>
    <source>
        <strain evidence="2 3">B25</strain>
    </source>
</reference>
<keyword evidence="3" id="KW-1185">Reference proteome</keyword>
<dbReference type="InterPro" id="IPR038636">
    <property type="entry name" value="Wzi_sf"/>
</dbReference>
<organism evidence="2 3">
    <name type="scientific">Treponema bryantii</name>
    <dbReference type="NCBI Taxonomy" id="163"/>
    <lineage>
        <taxon>Bacteria</taxon>
        <taxon>Pseudomonadati</taxon>
        <taxon>Spirochaetota</taxon>
        <taxon>Spirochaetia</taxon>
        <taxon>Spirochaetales</taxon>
        <taxon>Treponemataceae</taxon>
        <taxon>Treponema</taxon>
    </lineage>
</organism>
<dbReference type="InterPro" id="IPR026950">
    <property type="entry name" value="Caps_assemb_Wzi"/>
</dbReference>
<dbReference type="AlphaFoldDB" id="A0A1H9J469"/>
<protein>
    <submittedName>
        <fullName evidence="2">Capsule assembly protein Wzi</fullName>
    </submittedName>
</protein>
<feature type="chain" id="PRO_5010220333" evidence="1">
    <location>
        <begin position="23"/>
        <end position="589"/>
    </location>
</feature>
<proteinExistence type="predicted"/>
<evidence type="ECO:0000313" key="2">
    <source>
        <dbReference type="EMBL" id="SEQ81821.1"/>
    </source>
</evidence>
<dbReference type="EMBL" id="FOFU01000011">
    <property type="protein sequence ID" value="SEQ81821.1"/>
    <property type="molecule type" value="Genomic_DNA"/>
</dbReference>
<dbReference type="RefSeq" id="WP_074645299.1">
    <property type="nucleotide sequence ID" value="NZ_FOFU01000011.1"/>
</dbReference>
<name>A0A1H9J469_9SPIR</name>
<gene>
    <name evidence="2" type="ORF">SAMN04487977_11174</name>
</gene>
<evidence type="ECO:0000313" key="3">
    <source>
        <dbReference type="Proteomes" id="UP000182360"/>
    </source>
</evidence>
<accession>A0A1H9J469</accession>
<dbReference type="Proteomes" id="UP000182360">
    <property type="component" value="Unassembled WGS sequence"/>
</dbReference>
<dbReference type="Gene3D" id="2.40.160.130">
    <property type="entry name" value="Capsule assembly protein Wzi"/>
    <property type="match status" value="1"/>
</dbReference>
<dbReference type="Pfam" id="PF14052">
    <property type="entry name" value="Caps_assemb_Wzi"/>
    <property type="match status" value="1"/>
</dbReference>
<evidence type="ECO:0000256" key="1">
    <source>
        <dbReference type="SAM" id="SignalP"/>
    </source>
</evidence>
<dbReference type="OrthoDB" id="355912at2"/>
<keyword evidence="1" id="KW-0732">Signal</keyword>